<keyword evidence="3 5" id="KW-0378">Hydrolase</keyword>
<evidence type="ECO:0000256" key="3">
    <source>
        <dbReference type="ARBA" id="ARBA00022801"/>
    </source>
</evidence>
<organism evidence="6 7">
    <name type="scientific">Botrytis hyacinthi</name>
    <dbReference type="NCBI Taxonomy" id="278943"/>
    <lineage>
        <taxon>Eukaryota</taxon>
        <taxon>Fungi</taxon>
        <taxon>Dikarya</taxon>
        <taxon>Ascomycota</taxon>
        <taxon>Pezizomycotina</taxon>
        <taxon>Leotiomycetes</taxon>
        <taxon>Helotiales</taxon>
        <taxon>Sclerotiniaceae</taxon>
        <taxon>Botrytis</taxon>
    </lineage>
</organism>
<evidence type="ECO:0000256" key="2">
    <source>
        <dbReference type="ARBA" id="ARBA00022729"/>
    </source>
</evidence>
<evidence type="ECO:0000256" key="1">
    <source>
        <dbReference type="ARBA" id="ARBA00022487"/>
    </source>
</evidence>
<keyword evidence="4" id="KW-1015">Disulfide bond</keyword>
<comment type="similarity">
    <text evidence="5">Belongs to the tannase family.</text>
</comment>
<evidence type="ECO:0000256" key="5">
    <source>
        <dbReference type="RuleBase" id="RU361238"/>
    </source>
</evidence>
<keyword evidence="7" id="KW-1185">Reference proteome</keyword>
<reference evidence="6 7" key="1">
    <citation type="submission" date="2017-12" db="EMBL/GenBank/DDBJ databases">
        <title>Comparative genomics of Botrytis spp.</title>
        <authorList>
            <person name="Valero-Jimenez C.A."/>
            <person name="Tapia P."/>
            <person name="Veloso J."/>
            <person name="Silva-Moreno E."/>
            <person name="Staats M."/>
            <person name="Valdes J.H."/>
            <person name="Van Kan J.A.L."/>
        </authorList>
    </citation>
    <scope>NUCLEOTIDE SEQUENCE [LARGE SCALE GENOMIC DNA]</scope>
    <source>
        <strain evidence="6 7">Bh0001</strain>
    </source>
</reference>
<evidence type="ECO:0000313" key="6">
    <source>
        <dbReference type="EMBL" id="TGO37719.1"/>
    </source>
</evidence>
<dbReference type="EC" id="3.1.1.-" evidence="5"/>
<keyword evidence="2" id="KW-0732">Signal</keyword>
<keyword evidence="1" id="KW-0719">Serine esterase</keyword>
<dbReference type="EMBL" id="PQXK01000090">
    <property type="protein sequence ID" value="TGO37719.1"/>
    <property type="molecule type" value="Genomic_DNA"/>
</dbReference>
<gene>
    <name evidence="6" type="ORF">BHYA_0090g00090</name>
</gene>
<dbReference type="AlphaFoldDB" id="A0A4Z1GQG3"/>
<evidence type="ECO:0000256" key="4">
    <source>
        <dbReference type="ARBA" id="ARBA00023157"/>
    </source>
</evidence>
<dbReference type="InterPro" id="IPR011118">
    <property type="entry name" value="Tannase/feruloyl_esterase"/>
</dbReference>
<dbReference type="GO" id="GO:0052689">
    <property type="term" value="F:carboxylic ester hydrolase activity"/>
    <property type="evidence" value="ECO:0007669"/>
    <property type="project" value="UniProtKB-KW"/>
</dbReference>
<protein>
    <recommendedName>
        <fullName evidence="5">Carboxylic ester hydrolase</fullName>
        <ecNumber evidence="5">3.1.1.-</ecNumber>
    </recommendedName>
</protein>
<dbReference type="PANTHER" id="PTHR33938">
    <property type="entry name" value="FERULOYL ESTERASE B-RELATED"/>
    <property type="match status" value="1"/>
</dbReference>
<name>A0A4Z1GQG3_9HELO</name>
<dbReference type="Pfam" id="PF07519">
    <property type="entry name" value="Tannase"/>
    <property type="match status" value="1"/>
</dbReference>
<sequence>MADNSIATASSLYFYEHVLRTLKSQGIDLDDFYPFFLVPGMEYCSGTPSTQNAPWYIGGTTQASVIGDDSVGYWIHSNPDFDNAQHDVLLVLIDWVENDTAPTQVIATKWNYEATLDYIINQRPICMYP</sequence>
<proteinExistence type="inferred from homology"/>
<accession>A0A4Z1GQG3</accession>
<dbReference type="Proteomes" id="UP000297814">
    <property type="component" value="Unassembled WGS sequence"/>
</dbReference>
<dbReference type="PANTHER" id="PTHR33938:SF2">
    <property type="entry name" value="CARBOXYLIC ESTER HYDROLASE"/>
    <property type="match status" value="1"/>
</dbReference>
<evidence type="ECO:0000313" key="7">
    <source>
        <dbReference type="Proteomes" id="UP000297814"/>
    </source>
</evidence>
<comment type="caution">
    <text evidence="6">The sequence shown here is derived from an EMBL/GenBank/DDBJ whole genome shotgun (WGS) entry which is preliminary data.</text>
</comment>